<protein>
    <recommendedName>
        <fullName evidence="8">Leucine-rich repeat-containing N-terminal plant-type domain-containing protein</fullName>
    </recommendedName>
</protein>
<accession>A9T3S2</accession>
<proteinExistence type="inferred from homology"/>
<organism evidence="9">
    <name type="scientific">Physcomitrium patens</name>
    <name type="common">Spreading-leaved earth moss</name>
    <name type="synonym">Physcomitrella patens</name>
    <dbReference type="NCBI Taxonomy" id="3218"/>
    <lineage>
        <taxon>Eukaryota</taxon>
        <taxon>Viridiplantae</taxon>
        <taxon>Streptophyta</taxon>
        <taxon>Embryophyta</taxon>
        <taxon>Bryophyta</taxon>
        <taxon>Bryophytina</taxon>
        <taxon>Bryopsida</taxon>
        <taxon>Funariidae</taxon>
        <taxon>Funariales</taxon>
        <taxon>Funariaceae</taxon>
        <taxon>Physcomitrium</taxon>
    </lineage>
</organism>
<dbReference type="Gramene" id="Pp3c4_1760V3.2">
    <property type="protein sequence ID" value="PAC:32919295.CDS.1"/>
    <property type="gene ID" value="Pp3c4_1760"/>
</dbReference>
<reference evidence="9 11" key="2">
    <citation type="journal article" date="2018" name="Plant J.">
        <title>The Physcomitrella patens chromosome-scale assembly reveals moss genome structure and evolution.</title>
        <authorList>
            <person name="Lang D."/>
            <person name="Ullrich K.K."/>
            <person name="Murat F."/>
            <person name="Fuchs J."/>
            <person name="Jenkins J."/>
            <person name="Haas F.B."/>
            <person name="Piednoel M."/>
            <person name="Gundlach H."/>
            <person name="Van Bel M."/>
            <person name="Meyberg R."/>
            <person name="Vives C."/>
            <person name="Morata J."/>
            <person name="Symeonidi A."/>
            <person name="Hiss M."/>
            <person name="Muchero W."/>
            <person name="Kamisugi Y."/>
            <person name="Saleh O."/>
            <person name="Blanc G."/>
            <person name="Decker E.L."/>
            <person name="van Gessel N."/>
            <person name="Grimwood J."/>
            <person name="Hayes R.D."/>
            <person name="Graham S.W."/>
            <person name="Gunter L.E."/>
            <person name="McDaniel S.F."/>
            <person name="Hoernstein S.N.W."/>
            <person name="Larsson A."/>
            <person name="Li F.W."/>
            <person name="Perroud P.F."/>
            <person name="Phillips J."/>
            <person name="Ranjan P."/>
            <person name="Rokshar D.S."/>
            <person name="Rothfels C.J."/>
            <person name="Schneider L."/>
            <person name="Shu S."/>
            <person name="Stevenson D.W."/>
            <person name="Thummler F."/>
            <person name="Tillich M."/>
            <person name="Villarreal Aguilar J.C."/>
            <person name="Widiez T."/>
            <person name="Wong G.K."/>
            <person name="Wymore A."/>
            <person name="Zhang Y."/>
            <person name="Zimmer A.D."/>
            <person name="Quatrano R.S."/>
            <person name="Mayer K.F.X."/>
            <person name="Goodstein D."/>
            <person name="Casacuberta J.M."/>
            <person name="Vandepoele K."/>
            <person name="Reski R."/>
            <person name="Cuming A.C."/>
            <person name="Tuskan G.A."/>
            <person name="Maumus F."/>
            <person name="Salse J."/>
            <person name="Schmutz J."/>
            <person name="Rensing S.A."/>
        </authorList>
    </citation>
    <scope>NUCLEOTIDE SEQUENCE [LARGE SCALE GENOMIC DNA]</scope>
    <source>
        <strain evidence="10 11">cv. Gransden 2004</strain>
    </source>
</reference>
<keyword evidence="7" id="KW-1133">Transmembrane helix</keyword>
<keyword evidence="4" id="KW-0677">Repeat</keyword>
<dbReference type="PROSITE" id="PS51257">
    <property type="entry name" value="PROKAR_LIPOPROTEIN"/>
    <property type="match status" value="1"/>
</dbReference>
<dbReference type="RefSeq" id="XP_024372676.1">
    <property type="nucleotide sequence ID" value="XM_024516908.2"/>
</dbReference>
<keyword evidence="11" id="KW-1185">Reference proteome</keyword>
<evidence type="ECO:0000256" key="2">
    <source>
        <dbReference type="ARBA" id="ARBA00022614"/>
    </source>
</evidence>
<dbReference type="PANTHER" id="PTHR48059">
    <property type="entry name" value="POLYGALACTURONASE INHIBITOR 1"/>
    <property type="match status" value="1"/>
</dbReference>
<dbReference type="InterPro" id="IPR051848">
    <property type="entry name" value="PGIP"/>
</dbReference>
<evidence type="ECO:0000256" key="6">
    <source>
        <dbReference type="ARBA" id="ARBA00038043"/>
    </source>
</evidence>
<dbReference type="AlphaFoldDB" id="A9T3S2"/>
<keyword evidence="3" id="KW-0732">Signal</keyword>
<dbReference type="InterPro" id="IPR001611">
    <property type="entry name" value="Leu-rich_rpt"/>
</dbReference>
<dbReference type="Proteomes" id="UP000006727">
    <property type="component" value="Chromosome 4"/>
</dbReference>
<dbReference type="STRING" id="3218.A9T3S2"/>
<keyword evidence="5" id="KW-0325">Glycoprotein</keyword>
<keyword evidence="7" id="KW-0812">Transmembrane</keyword>
<dbReference type="RefSeq" id="XP_024372677.1">
    <property type="nucleotide sequence ID" value="XM_024516909.2"/>
</dbReference>
<dbReference type="EMBL" id="ABEU02000004">
    <property type="protein sequence ID" value="PNR54744.1"/>
    <property type="molecule type" value="Genomic_DNA"/>
</dbReference>
<comment type="similarity">
    <text evidence="6">Belongs to the polygalacturonase-inhibiting protein family.</text>
</comment>
<keyword evidence="7" id="KW-0472">Membrane</keyword>
<dbReference type="eggNOG" id="KOG0619">
    <property type="taxonomic scope" value="Eukaryota"/>
</dbReference>
<dbReference type="EnsemblPlants" id="Pp3c4_1760V3.1">
    <property type="protein sequence ID" value="PAC:32919294.CDS.1"/>
    <property type="gene ID" value="Pp3c4_1760"/>
</dbReference>
<dbReference type="PANTHER" id="PTHR48059:SF30">
    <property type="entry name" value="OS06G0587000 PROTEIN"/>
    <property type="match status" value="1"/>
</dbReference>
<dbReference type="HOGENOM" id="CLU_1108585_0_0_1"/>
<dbReference type="Gene3D" id="3.80.10.10">
    <property type="entry name" value="Ribonuclease Inhibitor"/>
    <property type="match status" value="1"/>
</dbReference>
<dbReference type="Gramene" id="Pp3c4_1760V3.3">
    <property type="protein sequence ID" value="PAC:32919296.CDS.1"/>
    <property type="gene ID" value="Pp3c4_1760"/>
</dbReference>
<dbReference type="KEGG" id="ppp:112280942"/>
<dbReference type="InterPro" id="IPR032675">
    <property type="entry name" value="LRR_dom_sf"/>
</dbReference>
<gene>
    <name evidence="10" type="primary">LOC112280942</name>
    <name evidence="9" type="ORF">PHYPA_005637</name>
</gene>
<evidence type="ECO:0000313" key="11">
    <source>
        <dbReference type="Proteomes" id="UP000006727"/>
    </source>
</evidence>
<evidence type="ECO:0000256" key="5">
    <source>
        <dbReference type="ARBA" id="ARBA00023180"/>
    </source>
</evidence>
<evidence type="ECO:0000313" key="10">
    <source>
        <dbReference type="EnsemblPlants" id="PAC:32919294.CDS.1"/>
    </source>
</evidence>
<evidence type="ECO:0000256" key="4">
    <source>
        <dbReference type="ARBA" id="ARBA00022737"/>
    </source>
</evidence>
<evidence type="ECO:0000256" key="1">
    <source>
        <dbReference type="ARBA" id="ARBA00004196"/>
    </source>
</evidence>
<dbReference type="Pfam" id="PF00560">
    <property type="entry name" value="LRR_1"/>
    <property type="match status" value="1"/>
</dbReference>
<dbReference type="Gramene" id="Pp3c4_1760V3.1">
    <property type="protein sequence ID" value="PAC:32919294.CDS.1"/>
    <property type="gene ID" value="Pp3c4_1760"/>
</dbReference>
<reference evidence="9 11" key="1">
    <citation type="journal article" date="2008" name="Science">
        <title>The Physcomitrella genome reveals evolutionary insights into the conquest of land by plants.</title>
        <authorList>
            <person name="Rensing S."/>
            <person name="Lang D."/>
            <person name="Zimmer A."/>
            <person name="Terry A."/>
            <person name="Salamov A."/>
            <person name="Shapiro H."/>
            <person name="Nishiyama T."/>
            <person name="Perroud P.-F."/>
            <person name="Lindquist E."/>
            <person name="Kamisugi Y."/>
            <person name="Tanahashi T."/>
            <person name="Sakakibara K."/>
            <person name="Fujita T."/>
            <person name="Oishi K."/>
            <person name="Shin-I T."/>
            <person name="Kuroki Y."/>
            <person name="Toyoda A."/>
            <person name="Suzuki Y."/>
            <person name="Hashimoto A."/>
            <person name="Yamaguchi K."/>
            <person name="Sugano A."/>
            <person name="Kohara Y."/>
            <person name="Fujiyama A."/>
            <person name="Anterola A."/>
            <person name="Aoki S."/>
            <person name="Ashton N."/>
            <person name="Barbazuk W.B."/>
            <person name="Barker E."/>
            <person name="Bennetzen J."/>
            <person name="Bezanilla M."/>
            <person name="Blankenship R."/>
            <person name="Cho S.H."/>
            <person name="Dutcher S."/>
            <person name="Estelle M."/>
            <person name="Fawcett J.A."/>
            <person name="Gundlach H."/>
            <person name="Hanada K."/>
            <person name="Heyl A."/>
            <person name="Hicks K.A."/>
            <person name="Hugh J."/>
            <person name="Lohr M."/>
            <person name="Mayer K."/>
            <person name="Melkozernov A."/>
            <person name="Murata T."/>
            <person name="Nelson D."/>
            <person name="Pils B."/>
            <person name="Prigge M."/>
            <person name="Reiss B."/>
            <person name="Renner T."/>
            <person name="Rombauts S."/>
            <person name="Rushton P."/>
            <person name="Sanderfoot A."/>
            <person name="Schween G."/>
            <person name="Shiu S.-H."/>
            <person name="Stueber K."/>
            <person name="Theodoulou F.L."/>
            <person name="Tu H."/>
            <person name="Van de Peer Y."/>
            <person name="Verrier P.J."/>
            <person name="Waters E."/>
            <person name="Wood A."/>
            <person name="Yang L."/>
            <person name="Cove D."/>
            <person name="Cuming A."/>
            <person name="Hasebe M."/>
            <person name="Lucas S."/>
            <person name="Mishler D.B."/>
            <person name="Reski R."/>
            <person name="Grigoriev I."/>
            <person name="Quatrano R.S."/>
            <person name="Boore J.L."/>
        </authorList>
    </citation>
    <scope>NUCLEOTIDE SEQUENCE [LARGE SCALE GENOMIC DNA]</scope>
    <source>
        <strain evidence="10 11">cv. Gransden 2004</strain>
    </source>
</reference>
<evidence type="ECO:0000259" key="8">
    <source>
        <dbReference type="Pfam" id="PF08263"/>
    </source>
</evidence>
<evidence type="ECO:0000313" key="9">
    <source>
        <dbReference type="EMBL" id="PNR54744.1"/>
    </source>
</evidence>
<feature type="transmembrane region" description="Helical" evidence="7">
    <location>
        <begin position="237"/>
        <end position="261"/>
    </location>
</feature>
<evidence type="ECO:0000256" key="7">
    <source>
        <dbReference type="SAM" id="Phobius"/>
    </source>
</evidence>
<feature type="domain" description="Leucine-rich repeat-containing N-terminal plant-type" evidence="8">
    <location>
        <begin position="42"/>
        <end position="79"/>
    </location>
</feature>
<dbReference type="Pfam" id="PF08263">
    <property type="entry name" value="LRRNT_2"/>
    <property type="match status" value="1"/>
</dbReference>
<dbReference type="InterPro" id="IPR013210">
    <property type="entry name" value="LRR_N_plant-typ"/>
</dbReference>
<reference evidence="10" key="3">
    <citation type="submission" date="2020-12" db="UniProtKB">
        <authorList>
            <consortium name="EnsemblPlants"/>
        </authorList>
    </citation>
    <scope>IDENTIFICATION</scope>
</reference>
<evidence type="ECO:0000256" key="3">
    <source>
        <dbReference type="ARBA" id="ARBA00022729"/>
    </source>
</evidence>
<comment type="subcellular location">
    <subcellularLocation>
        <location evidence="1">Cell envelope</location>
    </subcellularLocation>
</comment>
<name>A9T3S2_PHYPA</name>
<keyword evidence="2" id="KW-0433">Leucine-rich repeat</keyword>
<dbReference type="EnsemblPlants" id="Pp3c4_1760V3.3">
    <property type="protein sequence ID" value="PAC:32919296.CDS.1"/>
    <property type="gene ID" value="Pp3c4_1760"/>
</dbReference>
<dbReference type="OMA" id="LAVWNNS"/>
<dbReference type="GeneID" id="112280942"/>
<dbReference type="EnsemblPlants" id="Pp3c4_1760V3.2">
    <property type="protein sequence ID" value="PAC:32919295.CDS.1"/>
    <property type="gene ID" value="Pp3c4_1760"/>
</dbReference>
<sequence>MVGVAKKMRSDRNVARKVDLLVQIAVGLLLAISGCRAWNCSPTDTQILIDFKSGFIDRNMVFSTWDASTNCCTWSGVKCREGDGAILELEIKGTSAYNQQTYRDTSYQGGTVGAGLVNLTYLRKLKIQWVLLNGPIPLQWGEFSNNLVSITINNANLRDDIPSNLAGIQSLEKLDLKSNHLTGSIPSSFCNHKNIKHIDVSYNDMNYILVPTCLQAQDSVMVSYSNQGQSTSPGQPAVASALTITFSIVVSFGALSTALLFL</sequence>
<dbReference type="OrthoDB" id="1600340at2759"/>
<dbReference type="PaxDb" id="3218-PP1S160_92V6.1"/>
<dbReference type="FunFam" id="3.80.10.10:FF:000041">
    <property type="entry name" value="LRR receptor-like serine/threonine-protein kinase ERECTA"/>
    <property type="match status" value="1"/>
</dbReference>
<dbReference type="SUPFAM" id="SSF52058">
    <property type="entry name" value="L domain-like"/>
    <property type="match status" value="1"/>
</dbReference>